<reference evidence="1" key="1">
    <citation type="submission" date="2020-01" db="EMBL/GenBank/DDBJ databases">
        <title>Insect and environment-associated Actinomycetes.</title>
        <authorList>
            <person name="Currrie C."/>
            <person name="Chevrette M."/>
            <person name="Carlson C."/>
            <person name="Stubbendieck R."/>
            <person name="Wendt-Pienkowski E."/>
        </authorList>
    </citation>
    <scope>NUCLEOTIDE SEQUENCE</scope>
    <source>
        <strain evidence="1">SID7499</strain>
    </source>
</reference>
<evidence type="ECO:0000313" key="1">
    <source>
        <dbReference type="EMBL" id="NEE20360.1"/>
    </source>
</evidence>
<proteinExistence type="predicted"/>
<feature type="non-terminal residue" evidence="1">
    <location>
        <position position="1"/>
    </location>
</feature>
<dbReference type="AlphaFoldDB" id="A0A6G3XS78"/>
<comment type="caution">
    <text evidence="1">The sequence shown here is derived from an EMBL/GenBank/DDBJ whole genome shotgun (WGS) entry which is preliminary data.</text>
</comment>
<name>A0A6G3XS78_9ACTN</name>
<organism evidence="1">
    <name type="scientific">Streptomyces sp. SID7499</name>
    <dbReference type="NCBI Taxonomy" id="2706086"/>
    <lineage>
        <taxon>Bacteria</taxon>
        <taxon>Bacillati</taxon>
        <taxon>Actinomycetota</taxon>
        <taxon>Actinomycetes</taxon>
        <taxon>Kitasatosporales</taxon>
        <taxon>Streptomycetaceae</taxon>
        <taxon>Streptomyces</taxon>
    </lineage>
</organism>
<protein>
    <submittedName>
        <fullName evidence="1">1-aminocyclopropane-1-carboxylate deaminase</fullName>
    </submittedName>
</protein>
<dbReference type="EMBL" id="JAAGMN010008507">
    <property type="protein sequence ID" value="NEE20360.1"/>
    <property type="molecule type" value="Genomic_DNA"/>
</dbReference>
<accession>A0A6G3XS78</accession>
<gene>
    <name evidence="1" type="ORF">G3M58_79620</name>
</gene>
<sequence>FALTALTAEGAFAPGARVSAVITGTPDAPPPQDASVSR</sequence>